<comment type="caution">
    <text evidence="1">The sequence shown here is derived from an EMBL/GenBank/DDBJ whole genome shotgun (WGS) entry which is preliminary data.</text>
</comment>
<gene>
    <name evidence="1" type="ORF">TSA66_03760</name>
</gene>
<name>A0A0C1YHX9_9BURK</name>
<protein>
    <recommendedName>
        <fullName evidence="3">Lipoprotein</fullName>
    </recommendedName>
</protein>
<evidence type="ECO:0000313" key="2">
    <source>
        <dbReference type="Proteomes" id="UP000031572"/>
    </source>
</evidence>
<dbReference type="EMBL" id="JWJG01000028">
    <property type="protein sequence ID" value="KIF80122.1"/>
    <property type="molecule type" value="Genomic_DNA"/>
</dbReference>
<keyword evidence="2" id="KW-1185">Reference proteome</keyword>
<evidence type="ECO:0008006" key="3">
    <source>
        <dbReference type="Google" id="ProtNLM"/>
    </source>
</evidence>
<dbReference type="Proteomes" id="UP000031572">
    <property type="component" value="Unassembled WGS sequence"/>
</dbReference>
<organism evidence="1 2">
    <name type="scientific">Noviherbaspirillum autotrophicum</name>
    <dbReference type="NCBI Taxonomy" id="709839"/>
    <lineage>
        <taxon>Bacteria</taxon>
        <taxon>Pseudomonadati</taxon>
        <taxon>Pseudomonadota</taxon>
        <taxon>Betaproteobacteria</taxon>
        <taxon>Burkholderiales</taxon>
        <taxon>Oxalobacteraceae</taxon>
        <taxon>Noviherbaspirillum</taxon>
    </lineage>
</organism>
<dbReference type="AlphaFoldDB" id="A0A0C1YHX9"/>
<evidence type="ECO:0000313" key="1">
    <source>
        <dbReference type="EMBL" id="KIF80122.1"/>
    </source>
</evidence>
<sequence length="232" mass="24833">MPVSACLLAATLAACGGGGDTPADTMAARAEFVARTTRQGDERVYEIVEKYNDNATLTYTRKTVQTALNADNSGERQTLDANNVLLQSLRYDANGIRSVTSYPSGVTCSPNVALNHFPDVLRTGQTVDNNYTDSCSNGYAYKTEEKAAVAGAEPVEVNGVTYNAVKETATVSIETIPPAPGESTKYAVNEAIWIDPVLGLTVKETMTFSYPVPPAGHYRVSSTRSLVSYVNK</sequence>
<reference evidence="1 2" key="1">
    <citation type="submission" date="2014-12" db="EMBL/GenBank/DDBJ databases">
        <title>Denitrispirillum autotrophicum gen. nov., sp. nov., Denitrifying, Facultatively Autotrophic Bacteria Isolated from Rice Paddy Soil.</title>
        <authorList>
            <person name="Ishii S."/>
            <person name="Ashida N."/>
            <person name="Ohno H."/>
            <person name="Otsuka S."/>
            <person name="Yokota A."/>
            <person name="Senoo K."/>
        </authorList>
    </citation>
    <scope>NUCLEOTIDE SEQUENCE [LARGE SCALE GENOMIC DNA]</scope>
    <source>
        <strain evidence="1 2">TSA66</strain>
    </source>
</reference>
<proteinExistence type="predicted"/>
<accession>A0A0C1YHX9</accession>